<accession>A0ABW7GD50</accession>
<organism evidence="1 2">
    <name type="scientific">Pelomonas nitida</name>
    <dbReference type="NCBI Taxonomy" id="3299027"/>
    <lineage>
        <taxon>Bacteria</taxon>
        <taxon>Pseudomonadati</taxon>
        <taxon>Pseudomonadota</taxon>
        <taxon>Betaproteobacteria</taxon>
        <taxon>Burkholderiales</taxon>
        <taxon>Sphaerotilaceae</taxon>
        <taxon>Roseateles</taxon>
    </lineage>
</organism>
<evidence type="ECO:0000313" key="2">
    <source>
        <dbReference type="Proteomes" id="UP001606305"/>
    </source>
</evidence>
<dbReference type="EMBL" id="JBIGIA010000033">
    <property type="protein sequence ID" value="MFG6459826.1"/>
    <property type="molecule type" value="Genomic_DNA"/>
</dbReference>
<keyword evidence="2" id="KW-1185">Reference proteome</keyword>
<gene>
    <name evidence="1" type="ORF">ACG00X_23620</name>
</gene>
<dbReference type="RefSeq" id="WP_394492232.1">
    <property type="nucleotide sequence ID" value="NZ_JBIGIA010000033.1"/>
</dbReference>
<evidence type="ECO:0008006" key="3">
    <source>
        <dbReference type="Google" id="ProtNLM"/>
    </source>
</evidence>
<sequence length="233" mass="26285">MQAARYQRRAAATRHRRMLAYELDDIRRTADLTRQVWDASLAERDAEEAREVAGMSAEDQEAYYEHRSDDHELLTRHIPNQHQYSLMVLAYSLFESRLKAVAIELRRFAQSDWSGTSLGRDSVVVAARAVVETRAQLTIPEHLWTDLDGYRLVRNAIAHETGEMDRSKAEVAQLLDSRPDDVKLLGGVLVLQPGFVAAFIEAYAALLNAILDQWEVAEVRQRTAHEGTGAASV</sequence>
<comment type="caution">
    <text evidence="1">The sequence shown here is derived from an EMBL/GenBank/DDBJ whole genome shotgun (WGS) entry which is preliminary data.</text>
</comment>
<protein>
    <recommendedName>
        <fullName evidence="3">DUF4145 domain-containing protein</fullName>
    </recommendedName>
</protein>
<proteinExistence type="predicted"/>
<reference evidence="1 2" key="1">
    <citation type="submission" date="2024-09" db="EMBL/GenBank/DDBJ databases">
        <title>Novel species of the genus Pelomonas and Roseateles isolated from streams.</title>
        <authorList>
            <person name="Lu H."/>
        </authorList>
    </citation>
    <scope>NUCLEOTIDE SEQUENCE [LARGE SCALE GENOMIC DNA]</scope>
    <source>
        <strain evidence="1 2">BYS96W</strain>
    </source>
</reference>
<name>A0ABW7GD50_9BURK</name>
<evidence type="ECO:0000313" key="1">
    <source>
        <dbReference type="EMBL" id="MFG6459826.1"/>
    </source>
</evidence>
<dbReference type="Proteomes" id="UP001606305">
    <property type="component" value="Unassembled WGS sequence"/>
</dbReference>